<dbReference type="RefSeq" id="WP_187009116.1">
    <property type="nucleotide sequence ID" value="NZ_JACRUI010000001.1"/>
</dbReference>
<name>A0ABR7J555_9FLAO</name>
<organism evidence="1 2">
    <name type="scientific">Flavobacterium kayseriense</name>
    <dbReference type="NCBI Taxonomy" id="2764714"/>
    <lineage>
        <taxon>Bacteria</taxon>
        <taxon>Pseudomonadati</taxon>
        <taxon>Bacteroidota</taxon>
        <taxon>Flavobacteriia</taxon>
        <taxon>Flavobacteriales</taxon>
        <taxon>Flavobacteriaceae</taxon>
        <taxon>Flavobacterium</taxon>
    </lineage>
</organism>
<reference evidence="1 2" key="1">
    <citation type="submission" date="2020-08" db="EMBL/GenBank/DDBJ databases">
        <title>Description of novel Flavobacterium F-380 isolate.</title>
        <authorList>
            <person name="Saticioglu I.B."/>
            <person name="Duman M."/>
            <person name="Altun S."/>
        </authorList>
    </citation>
    <scope>NUCLEOTIDE SEQUENCE [LARGE SCALE GENOMIC DNA]</scope>
    <source>
        <strain evidence="1 2">F-380</strain>
    </source>
</reference>
<dbReference type="InterPro" id="IPR014729">
    <property type="entry name" value="Rossmann-like_a/b/a_fold"/>
</dbReference>
<evidence type="ECO:0008006" key="3">
    <source>
        <dbReference type="Google" id="ProtNLM"/>
    </source>
</evidence>
<dbReference type="EMBL" id="JACRUJ010000001">
    <property type="protein sequence ID" value="MBC5840548.1"/>
    <property type="molecule type" value="Genomic_DNA"/>
</dbReference>
<evidence type="ECO:0000313" key="2">
    <source>
        <dbReference type="Proteomes" id="UP000629963"/>
    </source>
</evidence>
<proteinExistence type="predicted"/>
<sequence length="240" mass="27537">MKKILVPTTLQPDTIAAIHSAVSQSNVHECEIILLFVSEAPDTYSASQFLREMNVGHTANQEEILDKCKSIINQTPNCKIKIHNQCGLSSFIFKGIVDLYDVNLIVFPNSYKQESRKINQYLLQLATNQKCPILHLGQEQKDINYSKALYVKNNQDTIGLETIQHFLNKYFPLEIVSQTTNTTENQDDVLRYINEAISKHDIDMLVQTRTVQKIKFKKTKREDLHEKVGLPVLSLYEELV</sequence>
<gene>
    <name evidence="1" type="ORF">H8R23_03950</name>
</gene>
<keyword evidence="2" id="KW-1185">Reference proteome</keyword>
<comment type="caution">
    <text evidence="1">The sequence shown here is derived from an EMBL/GenBank/DDBJ whole genome shotgun (WGS) entry which is preliminary data.</text>
</comment>
<accession>A0ABR7J555</accession>
<protein>
    <recommendedName>
        <fullName evidence="3">Universal stress protein family protein</fullName>
    </recommendedName>
</protein>
<dbReference type="Proteomes" id="UP000629963">
    <property type="component" value="Unassembled WGS sequence"/>
</dbReference>
<evidence type="ECO:0000313" key="1">
    <source>
        <dbReference type="EMBL" id="MBC5840548.1"/>
    </source>
</evidence>
<dbReference type="Gene3D" id="3.40.50.620">
    <property type="entry name" value="HUPs"/>
    <property type="match status" value="1"/>
</dbReference>
<dbReference type="SUPFAM" id="SSF52402">
    <property type="entry name" value="Adenine nucleotide alpha hydrolases-like"/>
    <property type="match status" value="1"/>
</dbReference>